<organism evidence="2 3">
    <name type="scientific">Stenotrophomonas capsici</name>
    <dbReference type="NCBI Taxonomy" id="3110230"/>
    <lineage>
        <taxon>Bacteria</taxon>
        <taxon>Pseudomonadati</taxon>
        <taxon>Pseudomonadota</taxon>
        <taxon>Gammaproteobacteria</taxon>
        <taxon>Lysobacterales</taxon>
        <taxon>Lysobacteraceae</taxon>
        <taxon>Stenotrophomonas</taxon>
    </lineage>
</organism>
<keyword evidence="1" id="KW-0812">Transmembrane</keyword>
<dbReference type="Proteomes" id="UP001301653">
    <property type="component" value="Unassembled WGS sequence"/>
</dbReference>
<dbReference type="RefSeq" id="WP_323439587.1">
    <property type="nucleotide sequence ID" value="NZ_JAYFUH010000249.1"/>
</dbReference>
<comment type="caution">
    <text evidence="2">The sequence shown here is derived from an EMBL/GenBank/DDBJ whole genome shotgun (WGS) entry which is preliminary data.</text>
</comment>
<keyword evidence="1" id="KW-0472">Membrane</keyword>
<keyword evidence="3" id="KW-1185">Reference proteome</keyword>
<evidence type="ECO:0000256" key="1">
    <source>
        <dbReference type="SAM" id="Phobius"/>
    </source>
</evidence>
<reference evidence="2 3" key="1">
    <citation type="submission" date="2023-12" db="EMBL/GenBank/DDBJ databases">
        <title>Stenotrophomonas guangdongensis sp. nov., isolated from wilted pepper plants (Capsicum annuum).</title>
        <authorList>
            <person name="Qiu M."/>
            <person name="Li Y."/>
            <person name="Liu Q."/>
            <person name="Zhang X."/>
            <person name="Huang Y."/>
            <person name="Guo R."/>
            <person name="Hu M."/>
            <person name="Zhou J."/>
            <person name="Zhou X."/>
        </authorList>
    </citation>
    <scope>NUCLEOTIDE SEQUENCE [LARGE SCALE GENOMIC DNA]</scope>
    <source>
        <strain evidence="2 3">MH1</strain>
    </source>
</reference>
<keyword evidence="1" id="KW-1133">Transmembrane helix</keyword>
<proteinExistence type="predicted"/>
<evidence type="ECO:0000313" key="2">
    <source>
        <dbReference type="EMBL" id="MEA5669350.1"/>
    </source>
</evidence>
<gene>
    <name evidence="2" type="ORF">VA603_17585</name>
</gene>
<dbReference type="EMBL" id="JAYFUH010000249">
    <property type="protein sequence ID" value="MEA5669350.1"/>
    <property type="molecule type" value="Genomic_DNA"/>
</dbReference>
<sequence length="327" mass="37231">MIVPEYWAEARRQARHRRRSITVRRFGWSELSLEAAQAHAEARVQQAMDAILAGESLPRRERRTHYGVEGVPIREQVVAREGEDVITRNSYGALCLNTPDVLFADIDLEEPPSGCVLPLLLSAACWLGVMAIVGVNANNWWMGAAAATLALILLNWLVVVVRRVRFNANGGAQRRALARLEQFSRQQPDWTLRTYRTPAGLRVLVMHAVFDPQDKAVHQFFKAVHADPLYARMCRLQHCFRARLTPKPWRMGMKARIQPRVAAWSAEQANRPDRLAWIADYERQSPGFAACQYLRTFGDTVRVHPRAAQVRALHDRYSRAESRLPLA</sequence>
<protein>
    <recommendedName>
        <fullName evidence="4">Transmembrane protein</fullName>
    </recommendedName>
</protein>
<evidence type="ECO:0008006" key="4">
    <source>
        <dbReference type="Google" id="ProtNLM"/>
    </source>
</evidence>
<feature type="transmembrane region" description="Helical" evidence="1">
    <location>
        <begin position="140"/>
        <end position="161"/>
    </location>
</feature>
<feature type="transmembrane region" description="Helical" evidence="1">
    <location>
        <begin position="115"/>
        <end position="134"/>
    </location>
</feature>
<evidence type="ECO:0000313" key="3">
    <source>
        <dbReference type="Proteomes" id="UP001301653"/>
    </source>
</evidence>
<name>A0ABU5VA51_9GAMM</name>
<accession>A0ABU5VA51</accession>